<proteinExistence type="inferred from homology"/>
<dbReference type="InterPro" id="IPR000652">
    <property type="entry name" value="Triosephosphate_isomerase"/>
</dbReference>
<evidence type="ECO:0000313" key="3">
    <source>
        <dbReference type="EMBL" id="MFC0268184.1"/>
    </source>
</evidence>
<comment type="pathway">
    <text evidence="2">Carbohydrate biosynthesis; gluconeogenesis.</text>
</comment>
<comment type="pathway">
    <text evidence="2">Carbohydrate degradation; glycolysis; D-glyceraldehyde 3-phosphate from glycerone phosphate: step 1/1.</text>
</comment>
<dbReference type="EMBL" id="JBHLVX010000036">
    <property type="protein sequence ID" value="MFC0268184.1"/>
    <property type="molecule type" value="Genomic_DNA"/>
</dbReference>
<dbReference type="PANTHER" id="PTHR21139:SF2">
    <property type="entry name" value="TRIOSEPHOSPHATE ISOMERASE"/>
    <property type="match status" value="1"/>
</dbReference>
<keyword evidence="2" id="KW-0312">Gluconeogenesis</keyword>
<sequence>MSHEPILIGTSLKMYFGYHRTLEWCRRVADVAGRHRAVTEGHVELFVLPSFPTLAPVLEIFAATPVAVGAQHVAAQASGAYTGEVSAQMLAEMGCRYAEVGHAERRRLFHEDDADIAARTGAALAQGLTPVLCVGEAERGDPAAAASECIRQVDAALSGYGQKPDSLVVAYEPHWAIGAAEPASSAHISAVCAELQRHLDAHYGGAVIYGGSAGPGLLTQLAGATRGMFLGRFVHDATAFETIFDEALKLRGVL</sequence>
<dbReference type="PANTHER" id="PTHR21139">
    <property type="entry name" value="TRIOSEPHOSPHATE ISOMERASE"/>
    <property type="match status" value="1"/>
</dbReference>
<comment type="subcellular location">
    <subcellularLocation>
        <location evidence="2">Cytoplasm</location>
    </subcellularLocation>
</comment>
<dbReference type="EC" id="5.3.1.1" evidence="2"/>
<organism evidence="3 4">
    <name type="scientific">Kushneria aurantia</name>
    <dbReference type="NCBI Taxonomy" id="504092"/>
    <lineage>
        <taxon>Bacteria</taxon>
        <taxon>Pseudomonadati</taxon>
        <taxon>Pseudomonadota</taxon>
        <taxon>Gammaproteobacteria</taxon>
        <taxon>Oceanospirillales</taxon>
        <taxon>Halomonadaceae</taxon>
        <taxon>Kushneria</taxon>
    </lineage>
</organism>
<keyword evidence="2" id="KW-0324">Glycolysis</keyword>
<keyword evidence="1 2" id="KW-0413">Isomerase</keyword>
<keyword evidence="2" id="KW-0963">Cytoplasm</keyword>
<reference evidence="3 4" key="1">
    <citation type="submission" date="2024-09" db="EMBL/GenBank/DDBJ databases">
        <authorList>
            <person name="Sun Q."/>
            <person name="Mori K."/>
        </authorList>
    </citation>
    <scope>NUCLEOTIDE SEQUENCE [LARGE SCALE GENOMIC DNA]</scope>
    <source>
        <strain evidence="3 4">CCM 7415</strain>
    </source>
</reference>
<dbReference type="SUPFAM" id="SSF51351">
    <property type="entry name" value="Triosephosphate isomerase (TIM)"/>
    <property type="match status" value="1"/>
</dbReference>
<evidence type="ECO:0000256" key="2">
    <source>
        <dbReference type="RuleBase" id="RU363013"/>
    </source>
</evidence>
<dbReference type="PROSITE" id="PS51440">
    <property type="entry name" value="TIM_2"/>
    <property type="match status" value="1"/>
</dbReference>
<comment type="subunit">
    <text evidence="2">Homodimer.</text>
</comment>
<dbReference type="CDD" id="cd00311">
    <property type="entry name" value="TIM"/>
    <property type="match status" value="1"/>
</dbReference>
<keyword evidence="4" id="KW-1185">Reference proteome</keyword>
<evidence type="ECO:0000256" key="1">
    <source>
        <dbReference type="ARBA" id="ARBA00023235"/>
    </source>
</evidence>
<comment type="catalytic activity">
    <reaction evidence="2">
        <text>D-glyceraldehyde 3-phosphate = dihydroxyacetone phosphate</text>
        <dbReference type="Rhea" id="RHEA:18585"/>
        <dbReference type="ChEBI" id="CHEBI:57642"/>
        <dbReference type="ChEBI" id="CHEBI:59776"/>
        <dbReference type="EC" id="5.3.1.1"/>
    </reaction>
</comment>
<accession>A0ABV6G3N6</accession>
<comment type="caution">
    <text evidence="3">The sequence shown here is derived from an EMBL/GenBank/DDBJ whole genome shotgun (WGS) entry which is preliminary data.</text>
</comment>
<dbReference type="GO" id="GO:0016853">
    <property type="term" value="F:isomerase activity"/>
    <property type="evidence" value="ECO:0007669"/>
    <property type="project" value="UniProtKB-KW"/>
</dbReference>
<dbReference type="InterPro" id="IPR013785">
    <property type="entry name" value="Aldolase_TIM"/>
</dbReference>
<name>A0ABV6G3N6_9GAMM</name>
<dbReference type="InterPro" id="IPR035990">
    <property type="entry name" value="TIM_sf"/>
</dbReference>
<comment type="similarity">
    <text evidence="2">Belongs to the triosephosphate isomerase family.</text>
</comment>
<dbReference type="Proteomes" id="UP001589814">
    <property type="component" value="Unassembled WGS sequence"/>
</dbReference>
<dbReference type="Gene3D" id="3.20.20.70">
    <property type="entry name" value="Aldolase class I"/>
    <property type="match status" value="1"/>
</dbReference>
<dbReference type="RefSeq" id="WP_019952418.1">
    <property type="nucleotide sequence ID" value="NZ_JBHLVX010000036.1"/>
</dbReference>
<dbReference type="Pfam" id="PF00121">
    <property type="entry name" value="TIM"/>
    <property type="match status" value="1"/>
</dbReference>
<evidence type="ECO:0000313" key="4">
    <source>
        <dbReference type="Proteomes" id="UP001589814"/>
    </source>
</evidence>
<protein>
    <recommendedName>
        <fullName evidence="2">Triosephosphate isomerase</fullName>
        <ecNumber evidence="2">5.3.1.1</ecNumber>
    </recommendedName>
</protein>
<gene>
    <name evidence="3" type="ORF">ACFFHW_09340</name>
</gene>